<gene>
    <name evidence="11" type="ORF">GCM10011348_19080</name>
</gene>
<feature type="transmembrane region" description="Helical" evidence="9">
    <location>
        <begin position="148"/>
        <end position="167"/>
    </location>
</feature>
<feature type="transmembrane region" description="Helical" evidence="9">
    <location>
        <begin position="29"/>
        <end position="46"/>
    </location>
</feature>
<dbReference type="PANTHER" id="PTHR11537">
    <property type="entry name" value="VOLTAGE-GATED POTASSIUM CHANNEL"/>
    <property type="match status" value="1"/>
</dbReference>
<organism evidence="11 12">
    <name type="scientific">Marinobacterium nitratireducens</name>
    <dbReference type="NCBI Taxonomy" id="518897"/>
    <lineage>
        <taxon>Bacteria</taxon>
        <taxon>Pseudomonadati</taxon>
        <taxon>Pseudomonadota</taxon>
        <taxon>Gammaproteobacteria</taxon>
        <taxon>Oceanospirillales</taxon>
        <taxon>Oceanospirillaceae</taxon>
        <taxon>Marinobacterium</taxon>
    </lineage>
</organism>
<dbReference type="SUPFAM" id="SSF81324">
    <property type="entry name" value="Voltage-gated potassium channels"/>
    <property type="match status" value="1"/>
</dbReference>
<reference evidence="11 12" key="1">
    <citation type="journal article" date="2014" name="Int. J. Syst. Evol. Microbiol.">
        <title>Complete genome sequence of Corynebacterium casei LMG S-19264T (=DSM 44701T), isolated from a smear-ripened cheese.</title>
        <authorList>
            <consortium name="US DOE Joint Genome Institute (JGI-PGF)"/>
            <person name="Walter F."/>
            <person name="Albersmeier A."/>
            <person name="Kalinowski J."/>
            <person name="Ruckert C."/>
        </authorList>
    </citation>
    <scope>NUCLEOTIDE SEQUENCE [LARGE SCALE GENOMIC DNA]</scope>
    <source>
        <strain evidence="11 12">CGMCC 1.7286</strain>
    </source>
</reference>
<keyword evidence="5" id="KW-0406">Ion transport</keyword>
<dbReference type="Gene3D" id="1.10.287.70">
    <property type="match status" value="1"/>
</dbReference>
<sequence length="283" mass="31737">MTRKAHHRLVRTLGLGGVDPQENSAARKLGAWLEWPMILAALWILVDWYLASQRGSSGTYSRYTDPLVWSFFLVELVSLTLLVDDRRRHLRRNWLNVLIVLGGIPVLMGVDVFYAGLLRSLRLLLMLGIFVRVSDDVYAILNRHNLGTTLAIGFVLLLIAGVLISGIDPAFKSPLDGIWWAWVTVTTVGYGDLVPTTTEGRIFGALLILMGIGLFSMLTASFSAFFIEQDEKALSRREAENIKRISGLENRLEHIEKQLEHAVAALERIENRSPSDDNRNGDK</sequence>
<evidence type="ECO:0000256" key="2">
    <source>
        <dbReference type="ARBA" id="ARBA00022448"/>
    </source>
</evidence>
<keyword evidence="7 11" id="KW-0407">Ion channel</keyword>
<evidence type="ECO:0000256" key="5">
    <source>
        <dbReference type="ARBA" id="ARBA00023065"/>
    </source>
</evidence>
<evidence type="ECO:0000313" key="12">
    <source>
        <dbReference type="Proteomes" id="UP000599578"/>
    </source>
</evidence>
<keyword evidence="3 9" id="KW-0812">Transmembrane</keyword>
<dbReference type="EMBL" id="BMLT01000004">
    <property type="protein sequence ID" value="GGO81027.1"/>
    <property type="molecule type" value="Genomic_DNA"/>
</dbReference>
<feature type="transmembrane region" description="Helical" evidence="9">
    <location>
        <begin position="66"/>
        <end position="83"/>
    </location>
</feature>
<dbReference type="InterPro" id="IPR028325">
    <property type="entry name" value="VG_K_chnl"/>
</dbReference>
<dbReference type="RefSeq" id="WP_188860355.1">
    <property type="nucleotide sequence ID" value="NZ_BMLT01000004.1"/>
</dbReference>
<dbReference type="GO" id="GO:0001508">
    <property type="term" value="P:action potential"/>
    <property type="evidence" value="ECO:0007669"/>
    <property type="project" value="TreeGrafter"/>
</dbReference>
<dbReference type="Proteomes" id="UP000599578">
    <property type="component" value="Unassembled WGS sequence"/>
</dbReference>
<dbReference type="GO" id="GO:0005249">
    <property type="term" value="F:voltage-gated potassium channel activity"/>
    <property type="evidence" value="ECO:0007669"/>
    <property type="project" value="InterPro"/>
</dbReference>
<accession>A0A918DRD8</accession>
<dbReference type="AlphaFoldDB" id="A0A918DRD8"/>
<proteinExistence type="predicted"/>
<feature type="coiled-coil region" evidence="8">
    <location>
        <begin position="245"/>
        <end position="272"/>
    </location>
</feature>
<keyword evidence="4 9" id="KW-1133">Transmembrane helix</keyword>
<keyword evidence="8" id="KW-0175">Coiled coil</keyword>
<evidence type="ECO:0000256" key="7">
    <source>
        <dbReference type="ARBA" id="ARBA00023303"/>
    </source>
</evidence>
<keyword evidence="6 9" id="KW-0472">Membrane</keyword>
<dbReference type="Pfam" id="PF07885">
    <property type="entry name" value="Ion_trans_2"/>
    <property type="match status" value="1"/>
</dbReference>
<feature type="transmembrane region" description="Helical" evidence="9">
    <location>
        <begin position="202"/>
        <end position="227"/>
    </location>
</feature>
<evidence type="ECO:0000256" key="9">
    <source>
        <dbReference type="SAM" id="Phobius"/>
    </source>
</evidence>
<dbReference type="InterPro" id="IPR013099">
    <property type="entry name" value="K_chnl_dom"/>
</dbReference>
<feature type="transmembrane region" description="Helical" evidence="9">
    <location>
        <begin position="95"/>
        <end position="117"/>
    </location>
</feature>
<evidence type="ECO:0000256" key="1">
    <source>
        <dbReference type="ARBA" id="ARBA00004141"/>
    </source>
</evidence>
<keyword evidence="2" id="KW-0813">Transport</keyword>
<comment type="subcellular location">
    <subcellularLocation>
        <location evidence="1">Membrane</location>
        <topology evidence="1">Multi-pass membrane protein</topology>
    </subcellularLocation>
</comment>
<protein>
    <submittedName>
        <fullName evidence="11">Potassium channel protein</fullName>
    </submittedName>
</protein>
<comment type="caution">
    <text evidence="11">The sequence shown here is derived from an EMBL/GenBank/DDBJ whole genome shotgun (WGS) entry which is preliminary data.</text>
</comment>
<evidence type="ECO:0000256" key="4">
    <source>
        <dbReference type="ARBA" id="ARBA00022989"/>
    </source>
</evidence>
<keyword evidence="12" id="KW-1185">Reference proteome</keyword>
<dbReference type="PANTHER" id="PTHR11537:SF254">
    <property type="entry name" value="POTASSIUM VOLTAGE-GATED CHANNEL PROTEIN SHAB"/>
    <property type="match status" value="1"/>
</dbReference>
<evidence type="ECO:0000256" key="8">
    <source>
        <dbReference type="SAM" id="Coils"/>
    </source>
</evidence>
<name>A0A918DRD8_9GAMM</name>
<evidence type="ECO:0000313" key="11">
    <source>
        <dbReference type="EMBL" id="GGO81027.1"/>
    </source>
</evidence>
<evidence type="ECO:0000259" key="10">
    <source>
        <dbReference type="Pfam" id="PF07885"/>
    </source>
</evidence>
<evidence type="ECO:0000256" key="6">
    <source>
        <dbReference type="ARBA" id="ARBA00023136"/>
    </source>
</evidence>
<feature type="domain" description="Potassium channel" evidence="10">
    <location>
        <begin position="155"/>
        <end position="227"/>
    </location>
</feature>
<dbReference type="GO" id="GO:0008076">
    <property type="term" value="C:voltage-gated potassium channel complex"/>
    <property type="evidence" value="ECO:0007669"/>
    <property type="project" value="InterPro"/>
</dbReference>
<evidence type="ECO:0000256" key="3">
    <source>
        <dbReference type="ARBA" id="ARBA00022692"/>
    </source>
</evidence>